<dbReference type="EMBL" id="GIBP01000310">
    <property type="protein sequence ID" value="NDV29279.1"/>
    <property type="molecule type" value="Transcribed_RNA"/>
</dbReference>
<dbReference type="PANTHER" id="PTHR31797:SF6">
    <property type="entry name" value="CHITIN-BINDING TYPE-2 DOMAIN-CONTAINING PROTEIN"/>
    <property type="match status" value="1"/>
</dbReference>
<keyword evidence="1" id="KW-1133">Transmembrane helix</keyword>
<accession>A0A6B2KX20</accession>
<feature type="transmembrane region" description="Helical" evidence="1">
    <location>
        <begin position="892"/>
        <end position="918"/>
    </location>
</feature>
<evidence type="ECO:0000313" key="2">
    <source>
        <dbReference type="EMBL" id="NDV29279.1"/>
    </source>
</evidence>
<reference evidence="2" key="1">
    <citation type="journal article" date="2020" name="J. Eukaryot. Microbiol.">
        <title>De novo Sequencing, Assembly and Annotation of the Transcriptome for the Free-Living Testate Amoeba Arcella intermedia.</title>
        <authorList>
            <person name="Ribeiro G.M."/>
            <person name="Porfirio-Sousa A.L."/>
            <person name="Maurer-Alcala X.X."/>
            <person name="Katz L.A."/>
            <person name="Lahr D.J.G."/>
        </authorList>
    </citation>
    <scope>NUCLEOTIDE SEQUENCE</scope>
</reference>
<proteinExistence type="predicted"/>
<name>A0A6B2KX20_9EUKA</name>
<dbReference type="Pfam" id="PF00526">
    <property type="entry name" value="Dicty_CTDC"/>
    <property type="match status" value="5"/>
</dbReference>
<evidence type="ECO:0000256" key="1">
    <source>
        <dbReference type="SAM" id="Phobius"/>
    </source>
</evidence>
<sequence length="960" mass="100640">MCRPRLTCTGPNNCVYSDKSCGGTNCAKTQCDPATGNCVPINFCPKNPLVGGVPDLCRTLQNCYAVGNCSYVPAVTCTPPTACQTSTCQPATGTCLVANITSWDPVASCPAVSCQNPVKDPSAKTCCGYVPKCPPSSDYCVNATCVNNECVTNPRTCPPSAPGTPCTVNTGCSGGTCTYTAKTCPPSVDPCQTNVCNYQGNCVLQANNNPGCIDYCVGKVCPDVNCTQYTCNSATGACVDSTFPSTSCVLPNSCFIPTCNTTTSQCNLEAITVETCIKNYGAAPICQYWGLTPFRDSCCQLLPLCNTQLDPEHLCSLLYCDNTTNGKCLLKDNSAALCKPFLNDDLCRPLRTCDNSTGACLYDNLATNCEAIKPLACQDASCDPATGQCIFVNTSACKPVSKCFNVTCQKDECVIYTCDESDGKCYLNATTVCTAPNTCTHASCDPLLGCQYTPVDVNIECGVLADPCKVWVKNFTDPRCCGTTVRCAPSGDLCAPTICNATGKSCVNLTFTDICPAFDNSSGKPNKCRPLTGCALGGCIYQDLTCDKISNCMIPTCDPDTGLCSYTDSCPTNPCVSKRCNLVSGLCEVSSSLDCYLDSCTNTTCNPVLGGCQTLKVLGLSDCPTPTNSCMVNTLNAKNPTCCGETPKCVNNDPCFNVACVNGTCVTSSVCNSSTCATVSCSVVNGRPVCSQKAIPCVPQNPCFTVNTCVEGKPFTCTQTPLDCVKSNNKCIKYSCDPTAKSAATACTATPIICDDKNPCTNNTCNTTTGLCSYPNACVSSNLCLIPSCNATKGCVFTKKVCNDYDSCTDDECDVKTGKCEFKKKNCDDKNPCTVDTCSANLGCVNSPLDCTNVTRKNATSIQCGFWACNKSGAGCYPVVKVCNTILLTNTVIGVVAGTSAGVIVGIVVAIVAALGCAGGTTYAAYQRVEFSEDAPIYRNPLYEDPTKAGNNALYKPASG</sequence>
<dbReference type="PANTHER" id="PTHR31797">
    <property type="entry name" value="EXTRACELLULAR MATRIX PROTEIN A-RELATED"/>
    <property type="match status" value="1"/>
</dbReference>
<dbReference type="InterPro" id="IPR052846">
    <property type="entry name" value="ECM-enzyme_regulator"/>
</dbReference>
<keyword evidence="1" id="KW-0812">Transmembrane</keyword>
<keyword evidence="1" id="KW-0472">Membrane</keyword>
<protein>
    <submittedName>
        <fullName evidence="2">Uncharacterized protein</fullName>
    </submittedName>
</protein>
<organism evidence="2">
    <name type="scientific">Arcella intermedia</name>
    <dbReference type="NCBI Taxonomy" id="1963864"/>
    <lineage>
        <taxon>Eukaryota</taxon>
        <taxon>Amoebozoa</taxon>
        <taxon>Tubulinea</taxon>
        <taxon>Elardia</taxon>
        <taxon>Arcellinida</taxon>
        <taxon>Sphaerothecina</taxon>
        <taxon>Arcellidae</taxon>
        <taxon>Arcella</taxon>
    </lineage>
</organism>
<dbReference type="AlphaFoldDB" id="A0A6B2KX20"/>
<dbReference type="InterPro" id="IPR001673">
    <property type="entry name" value="S_mold_repeat"/>
</dbReference>